<dbReference type="InterPro" id="IPR003729">
    <property type="entry name" value="Bi_nuclease_dom"/>
</dbReference>
<sequence>MQEMLVDSIRVSLTNYQRVVILKEKSTDRYLPIWIGPSEADSIAVKLQDVNVPR</sequence>
<dbReference type="Gene3D" id="3.10.690.10">
    <property type="entry name" value="Bifunctional nuclease domain"/>
    <property type="match status" value="1"/>
</dbReference>
<dbReference type="EMBL" id="UINC01158484">
    <property type="protein sequence ID" value="SVD56053.1"/>
    <property type="molecule type" value="Genomic_DNA"/>
</dbReference>
<gene>
    <name evidence="2" type="ORF">METZ01_LOCUS408907</name>
</gene>
<proteinExistence type="predicted"/>
<accession>A0A382WB73</accession>
<protein>
    <recommendedName>
        <fullName evidence="1">BFN domain-containing protein</fullName>
    </recommendedName>
</protein>
<dbReference type="GO" id="GO:0004518">
    <property type="term" value="F:nuclease activity"/>
    <property type="evidence" value="ECO:0007669"/>
    <property type="project" value="InterPro"/>
</dbReference>
<feature type="domain" description="BFN" evidence="1">
    <location>
        <begin position="1"/>
        <end position="54"/>
    </location>
</feature>
<reference evidence="2" key="1">
    <citation type="submission" date="2018-05" db="EMBL/GenBank/DDBJ databases">
        <authorList>
            <person name="Lanie J.A."/>
            <person name="Ng W.-L."/>
            <person name="Kazmierczak K.M."/>
            <person name="Andrzejewski T.M."/>
            <person name="Davidsen T.M."/>
            <person name="Wayne K.J."/>
            <person name="Tettelin H."/>
            <person name="Glass J.I."/>
            <person name="Rusch D."/>
            <person name="Podicherti R."/>
            <person name="Tsui H.-C.T."/>
            <person name="Winkler M.E."/>
        </authorList>
    </citation>
    <scope>NUCLEOTIDE SEQUENCE</scope>
</reference>
<feature type="non-terminal residue" evidence="2">
    <location>
        <position position="54"/>
    </location>
</feature>
<dbReference type="SUPFAM" id="SSF103256">
    <property type="entry name" value="Hypothetical protein TM0160"/>
    <property type="match status" value="1"/>
</dbReference>
<organism evidence="2">
    <name type="scientific">marine metagenome</name>
    <dbReference type="NCBI Taxonomy" id="408172"/>
    <lineage>
        <taxon>unclassified sequences</taxon>
        <taxon>metagenomes</taxon>
        <taxon>ecological metagenomes</taxon>
    </lineage>
</organism>
<dbReference type="Pfam" id="PF02577">
    <property type="entry name" value="BFN_dom"/>
    <property type="match status" value="1"/>
</dbReference>
<dbReference type="PROSITE" id="PS51658">
    <property type="entry name" value="BFN"/>
    <property type="match status" value="1"/>
</dbReference>
<name>A0A382WB73_9ZZZZ</name>
<evidence type="ECO:0000259" key="1">
    <source>
        <dbReference type="PROSITE" id="PS51658"/>
    </source>
</evidence>
<dbReference type="AlphaFoldDB" id="A0A382WB73"/>
<evidence type="ECO:0000313" key="2">
    <source>
        <dbReference type="EMBL" id="SVD56053.1"/>
    </source>
</evidence>
<dbReference type="InterPro" id="IPR036104">
    <property type="entry name" value="BFN_sf"/>
</dbReference>